<dbReference type="Pfam" id="PF00892">
    <property type="entry name" value="EamA"/>
    <property type="match status" value="1"/>
</dbReference>
<feature type="transmembrane region" description="Helical" evidence="5">
    <location>
        <begin position="261"/>
        <end position="281"/>
    </location>
</feature>
<evidence type="ECO:0000313" key="8">
    <source>
        <dbReference type="Proteomes" id="UP000214610"/>
    </source>
</evidence>
<evidence type="ECO:0000313" key="7">
    <source>
        <dbReference type="EMBL" id="OXE51055.1"/>
    </source>
</evidence>
<feature type="domain" description="EamA" evidence="6">
    <location>
        <begin position="151"/>
        <end position="275"/>
    </location>
</feature>
<evidence type="ECO:0000259" key="6">
    <source>
        <dbReference type="Pfam" id="PF00892"/>
    </source>
</evidence>
<dbReference type="AlphaFoldDB" id="A0A227KSK1"/>
<dbReference type="GO" id="GO:0016020">
    <property type="term" value="C:membrane"/>
    <property type="evidence" value="ECO:0007669"/>
    <property type="project" value="UniProtKB-SubCell"/>
</dbReference>
<keyword evidence="2 5" id="KW-0812">Transmembrane</keyword>
<comment type="caution">
    <text evidence="7">The sequence shown here is derived from an EMBL/GenBank/DDBJ whole genome shotgun (WGS) entry which is preliminary data.</text>
</comment>
<dbReference type="InterPro" id="IPR000620">
    <property type="entry name" value="EamA_dom"/>
</dbReference>
<evidence type="ECO:0000256" key="4">
    <source>
        <dbReference type="ARBA" id="ARBA00023136"/>
    </source>
</evidence>
<dbReference type="InterPro" id="IPR037185">
    <property type="entry name" value="EmrE-like"/>
</dbReference>
<protein>
    <submittedName>
        <fullName evidence="7">EamA/RhaT family transporter</fullName>
    </submittedName>
</protein>
<keyword evidence="3 5" id="KW-1133">Transmembrane helix</keyword>
<dbReference type="PANTHER" id="PTHR22911">
    <property type="entry name" value="ACYL-MALONYL CONDENSING ENZYME-RELATED"/>
    <property type="match status" value="1"/>
</dbReference>
<dbReference type="GeneID" id="78363257"/>
<dbReference type="PROSITE" id="PS51257">
    <property type="entry name" value="PROKAR_LIPOPROTEIN"/>
    <property type="match status" value="1"/>
</dbReference>
<keyword evidence="4 5" id="KW-0472">Membrane</keyword>
<organism evidence="7 8">
    <name type="scientific">Turicimonas muris</name>
    <dbReference type="NCBI Taxonomy" id="1796652"/>
    <lineage>
        <taxon>Bacteria</taxon>
        <taxon>Pseudomonadati</taxon>
        <taxon>Pseudomonadota</taxon>
        <taxon>Betaproteobacteria</taxon>
        <taxon>Burkholderiales</taxon>
        <taxon>Sutterellaceae</taxon>
        <taxon>Turicimonas</taxon>
    </lineage>
</organism>
<comment type="subcellular location">
    <subcellularLocation>
        <location evidence="1">Membrane</location>
        <topology evidence="1">Multi-pass membrane protein</topology>
    </subcellularLocation>
</comment>
<feature type="transmembrane region" description="Helical" evidence="5">
    <location>
        <begin position="65"/>
        <end position="85"/>
    </location>
</feature>
<dbReference type="PANTHER" id="PTHR22911:SF6">
    <property type="entry name" value="SOLUTE CARRIER FAMILY 35 MEMBER G1"/>
    <property type="match status" value="1"/>
</dbReference>
<keyword evidence="8" id="KW-1185">Reference proteome</keyword>
<dbReference type="Proteomes" id="UP000214610">
    <property type="component" value="Unassembled WGS sequence"/>
</dbReference>
<evidence type="ECO:0000256" key="3">
    <source>
        <dbReference type="ARBA" id="ARBA00022989"/>
    </source>
</evidence>
<feature type="transmembrane region" description="Helical" evidence="5">
    <location>
        <begin position="145"/>
        <end position="164"/>
    </location>
</feature>
<evidence type="ECO:0000256" key="2">
    <source>
        <dbReference type="ARBA" id="ARBA00022692"/>
    </source>
</evidence>
<dbReference type="SUPFAM" id="SSF103481">
    <property type="entry name" value="Multidrug resistance efflux transporter EmrE"/>
    <property type="match status" value="1"/>
</dbReference>
<name>A0A227KSK1_9BURK</name>
<feature type="transmembrane region" description="Helical" evidence="5">
    <location>
        <begin position="204"/>
        <end position="223"/>
    </location>
</feature>
<evidence type="ECO:0000256" key="1">
    <source>
        <dbReference type="ARBA" id="ARBA00004141"/>
    </source>
</evidence>
<gene>
    <name evidence="7" type="ORF">ADH67_01805</name>
</gene>
<proteinExistence type="predicted"/>
<reference evidence="8" key="1">
    <citation type="submission" date="2017-05" db="EMBL/GenBank/DDBJ databases">
        <title>Improved OligoMM genomes.</title>
        <authorList>
            <person name="Garzetti D."/>
        </authorList>
    </citation>
    <scope>NUCLEOTIDE SEQUENCE [LARGE SCALE GENOMIC DNA]</scope>
    <source>
        <strain evidence="8">YL45</strain>
    </source>
</reference>
<feature type="transmembrane region" description="Helical" evidence="5">
    <location>
        <begin position="235"/>
        <end position="255"/>
    </location>
</feature>
<dbReference type="RefSeq" id="WP_066591097.1">
    <property type="nucleotide sequence ID" value="NZ_CAJTBZ010000021.1"/>
</dbReference>
<dbReference type="EMBL" id="NHMP01000001">
    <property type="protein sequence ID" value="OXE51055.1"/>
    <property type="molecule type" value="Genomic_DNA"/>
</dbReference>
<sequence>MKITNSLWLIASAFFFSCLTIATKLCGQSFSFFEFMFAKYVLVTLLTAVLLTAKHQSFLPKNPGLIFLRCLFGVLTVLANIILIFNMPAAVAQSFNYTASFWVVLALCFSSRSFSIAVLFPLFLGFGGILLVLNPQMNGEILTNPLTPICVAYGLLAALGMLVLRKLGEKHEATLVTTFYFSLASAMVGLIGSLCTDDKNLLNLFADPFLLLAVLLTLLFQIAKTFSWQYGDSTLNSIYLFLGAPFVVILGWLFLNEMPTAFQMLGIVFIVGSAVSSYFIISKLKKNR</sequence>
<feature type="transmembrane region" description="Helical" evidence="5">
    <location>
        <begin position="173"/>
        <end position="192"/>
    </location>
</feature>
<evidence type="ECO:0000256" key="5">
    <source>
        <dbReference type="SAM" id="Phobius"/>
    </source>
</evidence>
<feature type="transmembrane region" description="Helical" evidence="5">
    <location>
        <begin position="32"/>
        <end position="53"/>
    </location>
</feature>
<feature type="transmembrane region" description="Helical" evidence="5">
    <location>
        <begin position="116"/>
        <end position="133"/>
    </location>
</feature>
<accession>A0A227KSK1</accession>